<sequence length="351" mass="39297">MSYGALPPSPPMGLARLVSTRARDAVGQCDKHKRQDWTDRECALVAAYLEHNNNDPKASQPSSHEAWRLSKPRLDALARTVRAYPSYQAAAAASADTVWPPIEQVKAVYVLYGGHLSKSYKRALKGAKLEAMMDGDNIRVYDKWWIGAISDNDAYAALMVSVVEGAGSVLECGIGIRKRTSAPPSTSPSPSPSREEDKNSKYDDIEALKADVERLETTTEQQQALMDLQAQVTDMLIGAVRALRDEIRLRACPCAHARARADAAEDEDLEKKTLEVNIMEMQLLSLLDWDLRISQEDLYRELDHFLSPLRDEIRTRRARLTGKIQRQREEEEEEDPCDNTEGGCDNPIIMD</sequence>
<gene>
    <name evidence="2" type="ORF">B0T24DRAFT_723903</name>
</gene>
<evidence type="ECO:0000313" key="3">
    <source>
        <dbReference type="Proteomes" id="UP001287356"/>
    </source>
</evidence>
<reference evidence="2" key="2">
    <citation type="submission" date="2023-06" db="EMBL/GenBank/DDBJ databases">
        <authorList>
            <consortium name="Lawrence Berkeley National Laboratory"/>
            <person name="Haridas S."/>
            <person name="Hensen N."/>
            <person name="Bonometti L."/>
            <person name="Westerberg I."/>
            <person name="Brannstrom I.O."/>
            <person name="Guillou S."/>
            <person name="Cros-Aarteil S."/>
            <person name="Calhoun S."/>
            <person name="Kuo A."/>
            <person name="Mondo S."/>
            <person name="Pangilinan J."/>
            <person name="Riley R."/>
            <person name="Labutti K."/>
            <person name="Andreopoulos B."/>
            <person name="Lipzen A."/>
            <person name="Chen C."/>
            <person name="Yanf M."/>
            <person name="Daum C."/>
            <person name="Ng V."/>
            <person name="Clum A."/>
            <person name="Steindorff A."/>
            <person name="Ohm R."/>
            <person name="Martin F."/>
            <person name="Silar P."/>
            <person name="Natvig D."/>
            <person name="Lalanne C."/>
            <person name="Gautier V."/>
            <person name="Ament-Velasquez S.L."/>
            <person name="Kruys A."/>
            <person name="Hutchinson M.I."/>
            <person name="Powell A.J."/>
            <person name="Barry K."/>
            <person name="Miller A.N."/>
            <person name="Grigoriev I.V."/>
            <person name="Debuchy R."/>
            <person name="Gladieux P."/>
            <person name="Thoren M.H."/>
            <person name="Johannesson H."/>
        </authorList>
    </citation>
    <scope>NUCLEOTIDE SEQUENCE</scope>
    <source>
        <strain evidence="2">CBS 958.72</strain>
    </source>
</reference>
<name>A0AAE0JUZ8_9PEZI</name>
<evidence type="ECO:0000313" key="2">
    <source>
        <dbReference type="EMBL" id="KAK3364819.1"/>
    </source>
</evidence>
<feature type="region of interest" description="Disordered" evidence="1">
    <location>
        <begin position="324"/>
        <end position="351"/>
    </location>
</feature>
<comment type="caution">
    <text evidence="2">The sequence shown here is derived from an EMBL/GenBank/DDBJ whole genome shotgun (WGS) entry which is preliminary data.</text>
</comment>
<dbReference type="Proteomes" id="UP001287356">
    <property type="component" value="Unassembled WGS sequence"/>
</dbReference>
<accession>A0AAE0JUZ8</accession>
<dbReference type="EMBL" id="JAULSN010000009">
    <property type="protein sequence ID" value="KAK3364819.1"/>
    <property type="molecule type" value="Genomic_DNA"/>
</dbReference>
<evidence type="ECO:0000256" key="1">
    <source>
        <dbReference type="SAM" id="MobiDB-lite"/>
    </source>
</evidence>
<reference evidence="2" key="1">
    <citation type="journal article" date="2023" name="Mol. Phylogenet. Evol.">
        <title>Genome-scale phylogeny and comparative genomics of the fungal order Sordariales.</title>
        <authorList>
            <person name="Hensen N."/>
            <person name="Bonometti L."/>
            <person name="Westerberg I."/>
            <person name="Brannstrom I.O."/>
            <person name="Guillou S."/>
            <person name="Cros-Aarteil S."/>
            <person name="Calhoun S."/>
            <person name="Haridas S."/>
            <person name="Kuo A."/>
            <person name="Mondo S."/>
            <person name="Pangilinan J."/>
            <person name="Riley R."/>
            <person name="LaButti K."/>
            <person name="Andreopoulos B."/>
            <person name="Lipzen A."/>
            <person name="Chen C."/>
            <person name="Yan M."/>
            <person name="Daum C."/>
            <person name="Ng V."/>
            <person name="Clum A."/>
            <person name="Steindorff A."/>
            <person name="Ohm R.A."/>
            <person name="Martin F."/>
            <person name="Silar P."/>
            <person name="Natvig D.O."/>
            <person name="Lalanne C."/>
            <person name="Gautier V."/>
            <person name="Ament-Velasquez S.L."/>
            <person name="Kruys A."/>
            <person name="Hutchinson M.I."/>
            <person name="Powell A.J."/>
            <person name="Barry K."/>
            <person name="Miller A.N."/>
            <person name="Grigoriev I.V."/>
            <person name="Debuchy R."/>
            <person name="Gladieux P."/>
            <person name="Hiltunen Thoren M."/>
            <person name="Johannesson H."/>
        </authorList>
    </citation>
    <scope>NUCLEOTIDE SEQUENCE</scope>
    <source>
        <strain evidence="2">CBS 958.72</strain>
    </source>
</reference>
<protein>
    <submittedName>
        <fullName evidence="2">Uncharacterized protein</fullName>
    </submittedName>
</protein>
<keyword evidence="3" id="KW-1185">Reference proteome</keyword>
<dbReference type="Gene3D" id="1.10.472.10">
    <property type="entry name" value="Cyclin-like"/>
    <property type="match status" value="1"/>
</dbReference>
<dbReference type="AlphaFoldDB" id="A0AAE0JUZ8"/>
<feature type="region of interest" description="Disordered" evidence="1">
    <location>
        <begin position="178"/>
        <end position="201"/>
    </location>
</feature>
<proteinExistence type="predicted"/>
<organism evidence="2 3">
    <name type="scientific">Lasiosphaeria ovina</name>
    <dbReference type="NCBI Taxonomy" id="92902"/>
    <lineage>
        <taxon>Eukaryota</taxon>
        <taxon>Fungi</taxon>
        <taxon>Dikarya</taxon>
        <taxon>Ascomycota</taxon>
        <taxon>Pezizomycotina</taxon>
        <taxon>Sordariomycetes</taxon>
        <taxon>Sordariomycetidae</taxon>
        <taxon>Sordariales</taxon>
        <taxon>Lasiosphaeriaceae</taxon>
        <taxon>Lasiosphaeria</taxon>
    </lineage>
</organism>